<dbReference type="EMBL" id="UGQE01000001">
    <property type="protein sequence ID" value="STZ10273.1"/>
    <property type="molecule type" value="Genomic_DNA"/>
</dbReference>
<evidence type="ECO:0000313" key="1">
    <source>
        <dbReference type="EMBL" id="STZ10273.1"/>
    </source>
</evidence>
<proteinExistence type="predicted"/>
<gene>
    <name evidence="1" type="ORF">NCTC10293_00603</name>
</gene>
<accession>A0A378R4M0</accession>
<evidence type="ECO:0000313" key="2">
    <source>
        <dbReference type="Proteomes" id="UP000255279"/>
    </source>
</evidence>
<organism evidence="1 2">
    <name type="scientific">Moraxella caviae</name>
    <dbReference type="NCBI Taxonomy" id="34060"/>
    <lineage>
        <taxon>Bacteria</taxon>
        <taxon>Pseudomonadati</taxon>
        <taxon>Pseudomonadota</taxon>
        <taxon>Gammaproteobacteria</taxon>
        <taxon>Moraxellales</taxon>
        <taxon>Moraxellaceae</taxon>
        <taxon>Moraxella</taxon>
    </lineage>
</organism>
<dbReference type="Proteomes" id="UP000255279">
    <property type="component" value="Unassembled WGS sequence"/>
</dbReference>
<reference evidence="1 2" key="1">
    <citation type="submission" date="2018-06" db="EMBL/GenBank/DDBJ databases">
        <authorList>
            <consortium name="Pathogen Informatics"/>
            <person name="Doyle S."/>
        </authorList>
    </citation>
    <scope>NUCLEOTIDE SEQUENCE [LARGE SCALE GENOMIC DNA]</scope>
    <source>
        <strain evidence="1 2">NCTC10293</strain>
    </source>
</reference>
<name>A0A378R4M0_9GAMM</name>
<dbReference type="AlphaFoldDB" id="A0A378R4M0"/>
<sequence length="57" mass="6535">MKLVFDRFINQANTTNSNTCIKFAFCDTDFTHKMFGCVYANSMQSTYFKSSNSGKNE</sequence>
<protein>
    <submittedName>
        <fullName evidence="1">Uncharacterized protein</fullName>
    </submittedName>
</protein>